<name>A0A0L0SGC1_ALLM3</name>
<evidence type="ECO:0000256" key="2">
    <source>
        <dbReference type="ARBA" id="ARBA00022527"/>
    </source>
</evidence>
<evidence type="ECO:0000256" key="7">
    <source>
        <dbReference type="ARBA" id="ARBA00047899"/>
    </source>
</evidence>
<feature type="region of interest" description="Disordered" evidence="9">
    <location>
        <begin position="1"/>
        <end position="42"/>
    </location>
</feature>
<evidence type="ECO:0000256" key="6">
    <source>
        <dbReference type="ARBA" id="ARBA00022840"/>
    </source>
</evidence>
<evidence type="ECO:0000313" key="12">
    <source>
        <dbReference type="Proteomes" id="UP000054350"/>
    </source>
</evidence>
<dbReference type="Proteomes" id="UP000054350">
    <property type="component" value="Unassembled WGS sequence"/>
</dbReference>
<dbReference type="GO" id="GO:0005956">
    <property type="term" value="C:protein kinase CK2 complex"/>
    <property type="evidence" value="ECO:0007669"/>
    <property type="project" value="TreeGrafter"/>
</dbReference>
<comment type="catalytic activity">
    <reaction evidence="7">
        <text>L-threonyl-[protein] + ATP = O-phospho-L-threonyl-[protein] + ADP + H(+)</text>
        <dbReference type="Rhea" id="RHEA:46608"/>
        <dbReference type="Rhea" id="RHEA-COMP:11060"/>
        <dbReference type="Rhea" id="RHEA-COMP:11605"/>
        <dbReference type="ChEBI" id="CHEBI:15378"/>
        <dbReference type="ChEBI" id="CHEBI:30013"/>
        <dbReference type="ChEBI" id="CHEBI:30616"/>
        <dbReference type="ChEBI" id="CHEBI:61977"/>
        <dbReference type="ChEBI" id="CHEBI:456216"/>
        <dbReference type="EC" id="2.7.11.1"/>
    </reaction>
</comment>
<proteinExistence type="predicted"/>
<dbReference type="STRING" id="578462.A0A0L0SGC1"/>
<dbReference type="Pfam" id="PF00069">
    <property type="entry name" value="Pkinase"/>
    <property type="match status" value="2"/>
</dbReference>
<feature type="compositionally biased region" description="Low complexity" evidence="9">
    <location>
        <begin position="15"/>
        <end position="32"/>
    </location>
</feature>
<dbReference type="EC" id="2.7.11.1" evidence="1"/>
<keyword evidence="3" id="KW-0808">Transferase</keyword>
<dbReference type="InterPro" id="IPR011009">
    <property type="entry name" value="Kinase-like_dom_sf"/>
</dbReference>
<evidence type="ECO:0000313" key="11">
    <source>
        <dbReference type="EMBL" id="KNE61492.1"/>
    </source>
</evidence>
<dbReference type="GO" id="GO:0005634">
    <property type="term" value="C:nucleus"/>
    <property type="evidence" value="ECO:0007669"/>
    <property type="project" value="TreeGrafter"/>
</dbReference>
<evidence type="ECO:0000256" key="1">
    <source>
        <dbReference type="ARBA" id="ARBA00012513"/>
    </source>
</evidence>
<evidence type="ECO:0000256" key="4">
    <source>
        <dbReference type="ARBA" id="ARBA00022741"/>
    </source>
</evidence>
<dbReference type="SMART" id="SM00220">
    <property type="entry name" value="S_TKc"/>
    <property type="match status" value="1"/>
</dbReference>
<organism evidence="11 12">
    <name type="scientific">Allomyces macrogynus (strain ATCC 38327)</name>
    <name type="common">Allomyces javanicus var. macrogynus</name>
    <dbReference type="NCBI Taxonomy" id="578462"/>
    <lineage>
        <taxon>Eukaryota</taxon>
        <taxon>Fungi</taxon>
        <taxon>Fungi incertae sedis</taxon>
        <taxon>Blastocladiomycota</taxon>
        <taxon>Blastocladiomycetes</taxon>
        <taxon>Blastocladiales</taxon>
        <taxon>Blastocladiaceae</taxon>
        <taxon>Allomyces</taxon>
    </lineage>
</organism>
<dbReference type="InterPro" id="IPR000719">
    <property type="entry name" value="Prot_kinase_dom"/>
</dbReference>
<evidence type="ECO:0000256" key="3">
    <source>
        <dbReference type="ARBA" id="ARBA00022679"/>
    </source>
</evidence>
<dbReference type="InterPro" id="IPR045216">
    <property type="entry name" value="CK2_alpha"/>
</dbReference>
<dbReference type="PROSITE" id="PS50011">
    <property type="entry name" value="PROTEIN_KINASE_DOM"/>
    <property type="match status" value="1"/>
</dbReference>
<keyword evidence="12" id="KW-1185">Reference proteome</keyword>
<dbReference type="eggNOG" id="KOG1167">
    <property type="taxonomic scope" value="Eukaryota"/>
</dbReference>
<dbReference type="InterPro" id="IPR008271">
    <property type="entry name" value="Ser/Thr_kinase_AS"/>
</dbReference>
<accession>A0A0L0SGC1</accession>
<dbReference type="PANTHER" id="PTHR24054">
    <property type="entry name" value="CASEIN KINASE II SUBUNIT ALPHA"/>
    <property type="match status" value="1"/>
</dbReference>
<feature type="region of interest" description="Disordered" evidence="9">
    <location>
        <begin position="250"/>
        <end position="278"/>
    </location>
</feature>
<dbReference type="EMBL" id="GG745338">
    <property type="protein sequence ID" value="KNE61492.1"/>
    <property type="molecule type" value="Genomic_DNA"/>
</dbReference>
<keyword evidence="4" id="KW-0547">Nucleotide-binding</keyword>
<keyword evidence="2" id="KW-0723">Serine/threonine-protein kinase</keyword>
<evidence type="ECO:0000256" key="9">
    <source>
        <dbReference type="SAM" id="MobiDB-lite"/>
    </source>
</evidence>
<dbReference type="GO" id="GO:0004674">
    <property type="term" value="F:protein serine/threonine kinase activity"/>
    <property type="evidence" value="ECO:0007669"/>
    <property type="project" value="UniProtKB-KW"/>
</dbReference>
<comment type="catalytic activity">
    <reaction evidence="8">
        <text>L-seryl-[protein] + ATP = O-phospho-L-seryl-[protein] + ADP + H(+)</text>
        <dbReference type="Rhea" id="RHEA:17989"/>
        <dbReference type="Rhea" id="RHEA-COMP:9863"/>
        <dbReference type="Rhea" id="RHEA-COMP:11604"/>
        <dbReference type="ChEBI" id="CHEBI:15378"/>
        <dbReference type="ChEBI" id="CHEBI:29999"/>
        <dbReference type="ChEBI" id="CHEBI:30616"/>
        <dbReference type="ChEBI" id="CHEBI:83421"/>
        <dbReference type="ChEBI" id="CHEBI:456216"/>
        <dbReference type="EC" id="2.7.11.1"/>
    </reaction>
</comment>
<evidence type="ECO:0000256" key="5">
    <source>
        <dbReference type="ARBA" id="ARBA00022777"/>
    </source>
</evidence>
<dbReference type="OrthoDB" id="10020333at2759"/>
<feature type="domain" description="Protein kinase" evidence="10">
    <location>
        <begin position="65"/>
        <end position="412"/>
    </location>
</feature>
<keyword evidence="6" id="KW-0067">ATP-binding</keyword>
<keyword evidence="5 11" id="KW-0418">Kinase</keyword>
<dbReference type="OMA" id="QGFTMEK"/>
<dbReference type="PROSITE" id="PS00108">
    <property type="entry name" value="PROTEIN_KINASE_ST"/>
    <property type="match status" value="1"/>
</dbReference>
<reference evidence="11 12" key="1">
    <citation type="submission" date="2009-11" db="EMBL/GenBank/DDBJ databases">
        <title>Annotation of Allomyces macrogynus ATCC 38327.</title>
        <authorList>
            <consortium name="The Broad Institute Genome Sequencing Platform"/>
            <person name="Russ C."/>
            <person name="Cuomo C."/>
            <person name="Burger G."/>
            <person name="Gray M.W."/>
            <person name="Holland P.W.H."/>
            <person name="King N."/>
            <person name="Lang F.B.F."/>
            <person name="Roger A.J."/>
            <person name="Ruiz-Trillo I."/>
            <person name="Young S.K."/>
            <person name="Zeng Q."/>
            <person name="Gargeya S."/>
            <person name="Fitzgerald M."/>
            <person name="Haas B."/>
            <person name="Abouelleil A."/>
            <person name="Alvarado L."/>
            <person name="Arachchi H.M."/>
            <person name="Berlin A."/>
            <person name="Chapman S.B."/>
            <person name="Gearin G."/>
            <person name="Goldberg J."/>
            <person name="Griggs A."/>
            <person name="Gujja S."/>
            <person name="Hansen M."/>
            <person name="Heiman D."/>
            <person name="Howarth C."/>
            <person name="Larimer J."/>
            <person name="Lui A."/>
            <person name="MacDonald P.J.P."/>
            <person name="McCowen C."/>
            <person name="Montmayeur A."/>
            <person name="Murphy C."/>
            <person name="Neiman D."/>
            <person name="Pearson M."/>
            <person name="Priest M."/>
            <person name="Roberts A."/>
            <person name="Saif S."/>
            <person name="Shea T."/>
            <person name="Sisk P."/>
            <person name="Stolte C."/>
            <person name="Sykes S."/>
            <person name="Wortman J."/>
            <person name="Nusbaum C."/>
            <person name="Birren B."/>
        </authorList>
    </citation>
    <scope>NUCLEOTIDE SEQUENCE [LARGE SCALE GENOMIC DNA]</scope>
    <source>
        <strain evidence="11 12">ATCC 38327</strain>
    </source>
</reference>
<dbReference type="GO" id="GO:0051726">
    <property type="term" value="P:regulation of cell cycle"/>
    <property type="evidence" value="ECO:0007669"/>
    <property type="project" value="TreeGrafter"/>
</dbReference>
<evidence type="ECO:0000259" key="10">
    <source>
        <dbReference type="PROSITE" id="PS50011"/>
    </source>
</evidence>
<dbReference type="Gene3D" id="3.30.200.20">
    <property type="entry name" value="Phosphorylase Kinase, domain 1"/>
    <property type="match status" value="1"/>
</dbReference>
<evidence type="ECO:0000256" key="8">
    <source>
        <dbReference type="ARBA" id="ARBA00048679"/>
    </source>
</evidence>
<dbReference type="AlphaFoldDB" id="A0A0L0SGC1"/>
<dbReference type="SUPFAM" id="SSF56112">
    <property type="entry name" value="Protein kinase-like (PK-like)"/>
    <property type="match status" value="1"/>
</dbReference>
<sequence length="429" mass="48258">MDALKEARSKTNWLAQARQAAAPPAAPTTAPTSKSEDRKRTSRRLQALHECVKIYETWPEIYTKYRIVGKIGEGTFSTVFKAIDLERDQYLPVGVTKTAPPYMALKNIFPTSSANRIVNEVDILAQLRGHPNVVSLTTLLRNDEQVLLVMPYFEHLDVKEYFNELNPAELRFYFACLFSALEFCHVKKIIHRDVKPSNFLYHPARRHGMLVDFGLAQKAPSSKASLSVLGKRKDRDASLSDLLKHSSASSRAVPEFAQGPTKPGLVANDRRPSVHASRAGTRGFRAPEVLLKVEHQTTALDVWSAGVTLLCFLTRKFPFFQSNDDVEALQEIAVLCGEHRMRDLASKYQRIFLCRIPTVDKKGVHLPDLVYSMNPHDWPEIPIEALDLLSKTLDLDPESRITAAKAMQHGWLRGIPTTGAFAVQEFVEE</sequence>
<dbReference type="PANTHER" id="PTHR24054:SF0">
    <property type="entry name" value="CASEIN KINASE II SUBUNIT ALPHA"/>
    <property type="match status" value="1"/>
</dbReference>
<protein>
    <recommendedName>
        <fullName evidence="1">non-specific serine/threonine protein kinase</fullName>
        <ecNumber evidence="1">2.7.11.1</ecNumber>
    </recommendedName>
</protein>
<dbReference type="Gene3D" id="1.10.510.10">
    <property type="entry name" value="Transferase(Phosphotransferase) domain 1"/>
    <property type="match status" value="1"/>
</dbReference>
<dbReference type="GO" id="GO:0005829">
    <property type="term" value="C:cytosol"/>
    <property type="evidence" value="ECO:0007669"/>
    <property type="project" value="TreeGrafter"/>
</dbReference>
<dbReference type="GO" id="GO:0005524">
    <property type="term" value="F:ATP binding"/>
    <property type="evidence" value="ECO:0007669"/>
    <property type="project" value="UniProtKB-KW"/>
</dbReference>
<dbReference type="VEuPathDB" id="FungiDB:AMAG_06310"/>
<gene>
    <name evidence="11" type="ORF">AMAG_06310</name>
</gene>
<dbReference type="CDD" id="cd14019">
    <property type="entry name" value="STKc_Cdc7"/>
    <property type="match status" value="1"/>
</dbReference>
<reference evidence="11 12" key="2">
    <citation type="submission" date="2009-11" db="EMBL/GenBank/DDBJ databases">
        <title>The Genome Sequence of Allomyces macrogynus strain ATCC 38327.</title>
        <authorList>
            <consortium name="The Broad Institute Genome Sequencing Platform"/>
            <person name="Russ C."/>
            <person name="Cuomo C."/>
            <person name="Shea T."/>
            <person name="Young S.K."/>
            <person name="Zeng Q."/>
            <person name="Koehrsen M."/>
            <person name="Haas B."/>
            <person name="Borodovsky M."/>
            <person name="Guigo R."/>
            <person name="Alvarado L."/>
            <person name="Berlin A."/>
            <person name="Borenstein D."/>
            <person name="Chen Z."/>
            <person name="Engels R."/>
            <person name="Freedman E."/>
            <person name="Gellesch M."/>
            <person name="Goldberg J."/>
            <person name="Griggs A."/>
            <person name="Gujja S."/>
            <person name="Heiman D."/>
            <person name="Hepburn T."/>
            <person name="Howarth C."/>
            <person name="Jen D."/>
            <person name="Larson L."/>
            <person name="Lewis B."/>
            <person name="Mehta T."/>
            <person name="Park D."/>
            <person name="Pearson M."/>
            <person name="Roberts A."/>
            <person name="Saif S."/>
            <person name="Shenoy N."/>
            <person name="Sisk P."/>
            <person name="Stolte C."/>
            <person name="Sykes S."/>
            <person name="Walk T."/>
            <person name="White J."/>
            <person name="Yandava C."/>
            <person name="Burger G."/>
            <person name="Gray M.W."/>
            <person name="Holland P.W.H."/>
            <person name="King N."/>
            <person name="Lang F.B.F."/>
            <person name="Roger A.J."/>
            <person name="Ruiz-Trillo I."/>
            <person name="Lander E."/>
            <person name="Nusbaum C."/>
        </authorList>
    </citation>
    <scope>NUCLEOTIDE SEQUENCE [LARGE SCALE GENOMIC DNA]</scope>
    <source>
        <strain evidence="11 12">ATCC 38327</strain>
    </source>
</reference>